<proteinExistence type="predicted"/>
<dbReference type="RefSeq" id="WP_184798061.1">
    <property type="nucleotide sequence ID" value="NZ_JACHMY010000001.1"/>
</dbReference>
<evidence type="ECO:0000313" key="2">
    <source>
        <dbReference type="EMBL" id="MBB5837781.1"/>
    </source>
</evidence>
<feature type="compositionally biased region" description="Polar residues" evidence="1">
    <location>
        <begin position="1"/>
        <end position="13"/>
    </location>
</feature>
<feature type="region of interest" description="Disordered" evidence="1">
    <location>
        <begin position="1"/>
        <end position="58"/>
    </location>
</feature>
<protein>
    <submittedName>
        <fullName evidence="2">Uncharacterized protein</fullName>
    </submittedName>
</protein>
<comment type="caution">
    <text evidence="2">The sequence shown here is derived from an EMBL/GenBank/DDBJ whole genome shotgun (WGS) entry which is preliminary data.</text>
</comment>
<dbReference type="AlphaFoldDB" id="A0A7W9MVC7"/>
<evidence type="ECO:0000256" key="1">
    <source>
        <dbReference type="SAM" id="MobiDB-lite"/>
    </source>
</evidence>
<accession>A0A7W9MVC7</accession>
<dbReference type="Proteomes" id="UP000549971">
    <property type="component" value="Unassembled WGS sequence"/>
</dbReference>
<keyword evidence="3" id="KW-1185">Reference proteome</keyword>
<evidence type="ECO:0000313" key="3">
    <source>
        <dbReference type="Proteomes" id="UP000549971"/>
    </source>
</evidence>
<dbReference type="EMBL" id="JACHMY010000001">
    <property type="protein sequence ID" value="MBB5837781.1"/>
    <property type="molecule type" value="Genomic_DNA"/>
</dbReference>
<gene>
    <name evidence="2" type="ORF">HDA39_004515</name>
</gene>
<organism evidence="2 3">
    <name type="scientific">Kribbella italica</name>
    <dbReference type="NCBI Taxonomy" id="1540520"/>
    <lineage>
        <taxon>Bacteria</taxon>
        <taxon>Bacillati</taxon>
        <taxon>Actinomycetota</taxon>
        <taxon>Actinomycetes</taxon>
        <taxon>Propionibacteriales</taxon>
        <taxon>Kribbellaceae</taxon>
        <taxon>Kribbella</taxon>
    </lineage>
</organism>
<sequence>MTNPSNRYENLTPTRFEKTHSVTDSEINEALERDGAVEDSGLADREVLHDDGTKPADD</sequence>
<reference evidence="2 3" key="1">
    <citation type="submission" date="2020-08" db="EMBL/GenBank/DDBJ databases">
        <title>Sequencing the genomes of 1000 actinobacteria strains.</title>
        <authorList>
            <person name="Klenk H.-P."/>
        </authorList>
    </citation>
    <scope>NUCLEOTIDE SEQUENCE [LARGE SCALE GENOMIC DNA]</scope>
    <source>
        <strain evidence="2 3">DSM 28967</strain>
    </source>
</reference>
<name>A0A7W9MVC7_9ACTN</name>
<feature type="compositionally biased region" description="Basic and acidic residues" evidence="1">
    <location>
        <begin position="30"/>
        <end position="58"/>
    </location>
</feature>